<dbReference type="AlphaFoldDB" id="A0A248TH94"/>
<evidence type="ECO:0000313" key="3">
    <source>
        <dbReference type="Proteomes" id="UP000215137"/>
    </source>
</evidence>
<dbReference type="GO" id="GO:0003677">
    <property type="term" value="F:DNA binding"/>
    <property type="evidence" value="ECO:0007669"/>
    <property type="project" value="UniProtKB-KW"/>
</dbReference>
<keyword evidence="3" id="KW-1185">Reference proteome</keyword>
<sequence>MNNKIIINSREELVSFLNDEIITSTQAAEILQCSRQNIKRIVDNGKLVPIKELDRDRLFFKQDVLKRKEEMDMKKASKK</sequence>
<feature type="domain" description="Helix-turn-helix" evidence="1">
    <location>
        <begin position="23"/>
        <end position="70"/>
    </location>
</feature>
<organism evidence="2 3">
    <name type="scientific">Cytobacillus kochii</name>
    <dbReference type="NCBI Taxonomy" id="859143"/>
    <lineage>
        <taxon>Bacteria</taxon>
        <taxon>Bacillati</taxon>
        <taxon>Bacillota</taxon>
        <taxon>Bacilli</taxon>
        <taxon>Bacillales</taxon>
        <taxon>Bacillaceae</taxon>
        <taxon>Cytobacillus</taxon>
    </lineage>
</organism>
<dbReference type="InterPro" id="IPR041657">
    <property type="entry name" value="HTH_17"/>
</dbReference>
<protein>
    <submittedName>
        <fullName evidence="2">DNA-binding protein</fullName>
    </submittedName>
</protein>
<dbReference type="OrthoDB" id="2382315at2"/>
<evidence type="ECO:0000313" key="2">
    <source>
        <dbReference type="EMBL" id="ASV67586.1"/>
    </source>
</evidence>
<accession>A0A248TH94</accession>
<dbReference type="RefSeq" id="WP_095371160.1">
    <property type="nucleotide sequence ID" value="NZ_CP022983.1"/>
</dbReference>
<name>A0A248TH94_9BACI</name>
<dbReference type="Pfam" id="PF12728">
    <property type="entry name" value="HTH_17"/>
    <property type="match status" value="1"/>
</dbReference>
<dbReference type="KEGG" id="bko:CKF48_09790"/>
<evidence type="ECO:0000259" key="1">
    <source>
        <dbReference type="Pfam" id="PF12728"/>
    </source>
</evidence>
<proteinExistence type="predicted"/>
<dbReference type="EMBL" id="CP022983">
    <property type="protein sequence ID" value="ASV67586.1"/>
    <property type="molecule type" value="Genomic_DNA"/>
</dbReference>
<gene>
    <name evidence="2" type="ORF">CKF48_09790</name>
</gene>
<reference evidence="2 3" key="1">
    <citation type="submission" date="2017-08" db="EMBL/GenBank/DDBJ databases">
        <title>Complete Genome Sequence of Bacillus kochii Oregon-R-modENCODE STRAIN BDGP4, isolated from Drosophila melanogaster gut.</title>
        <authorList>
            <person name="Wan K.H."/>
            <person name="Yu C."/>
            <person name="Park S."/>
            <person name="Hammonds A.S."/>
            <person name="Booth B.W."/>
            <person name="Celniker S.E."/>
        </authorList>
    </citation>
    <scope>NUCLEOTIDE SEQUENCE [LARGE SCALE GENOMIC DNA]</scope>
    <source>
        <strain evidence="2 3">BDGP4</strain>
    </source>
</reference>
<dbReference type="Proteomes" id="UP000215137">
    <property type="component" value="Chromosome"/>
</dbReference>
<keyword evidence="2" id="KW-0238">DNA-binding</keyword>